<proteinExistence type="predicted"/>
<keyword evidence="2" id="KW-1185">Reference proteome</keyword>
<dbReference type="RefSeq" id="WP_194134725.1">
    <property type="nucleotide sequence ID" value="NZ_JADFFK010000007.1"/>
</dbReference>
<dbReference type="EMBL" id="JADFFK010000007">
    <property type="protein sequence ID" value="MBE9637420.1"/>
    <property type="molecule type" value="Genomic_DNA"/>
</dbReference>
<reference evidence="1 2" key="1">
    <citation type="journal article" date="2021" name="Int. J. Syst. Evol. Microbiol.">
        <title>Salipiger mangrovisoli sp. nov., isolated from mangrove soil and the proposal for the reclassification of Paraphaeobacter pallidus as Salipiger pallidus comb. nov.</title>
        <authorList>
            <person name="Du J."/>
            <person name="Liu Y."/>
            <person name="Pei T."/>
            <person name="Deng M.R."/>
            <person name="Zhu H."/>
        </authorList>
    </citation>
    <scope>NUCLEOTIDE SEQUENCE [LARGE SCALE GENOMIC DNA]</scope>
    <source>
        <strain evidence="1 2">6D45A</strain>
    </source>
</reference>
<evidence type="ECO:0000313" key="1">
    <source>
        <dbReference type="EMBL" id="MBE9637420.1"/>
    </source>
</evidence>
<accession>A0ABR9X1I1</accession>
<name>A0ABR9X1I1_9RHOB</name>
<sequence length="51" mass="5348">MRWTKGGRDLTVGRRIRMAPASIIPAKMDVTAGTSTVGLEDAVAAAHAIKV</sequence>
<protein>
    <submittedName>
        <fullName evidence="1">Uncharacterized protein</fullName>
    </submittedName>
</protein>
<comment type="caution">
    <text evidence="1">The sequence shown here is derived from an EMBL/GenBank/DDBJ whole genome shotgun (WGS) entry which is preliminary data.</text>
</comment>
<organism evidence="1 2">
    <name type="scientific">Salipiger mangrovisoli</name>
    <dbReference type="NCBI Taxonomy" id="2865933"/>
    <lineage>
        <taxon>Bacteria</taxon>
        <taxon>Pseudomonadati</taxon>
        <taxon>Pseudomonadota</taxon>
        <taxon>Alphaproteobacteria</taxon>
        <taxon>Rhodobacterales</taxon>
        <taxon>Roseobacteraceae</taxon>
        <taxon>Salipiger</taxon>
    </lineage>
</organism>
<evidence type="ECO:0000313" key="2">
    <source>
        <dbReference type="Proteomes" id="UP000607796"/>
    </source>
</evidence>
<dbReference type="Proteomes" id="UP000607796">
    <property type="component" value="Unassembled WGS sequence"/>
</dbReference>
<gene>
    <name evidence="1" type="ORF">IQ782_11255</name>
</gene>